<reference evidence="6" key="1">
    <citation type="journal article" date="2023" name="Mol. Biol. Evol.">
        <title>Third-Generation Sequencing Reveals the Adaptive Role of the Epigenome in Three Deep-Sea Polychaetes.</title>
        <authorList>
            <person name="Perez M."/>
            <person name="Aroh O."/>
            <person name="Sun Y."/>
            <person name="Lan Y."/>
            <person name="Juniper S.K."/>
            <person name="Young C.R."/>
            <person name="Angers B."/>
            <person name="Qian P.Y."/>
        </authorList>
    </citation>
    <scope>NUCLEOTIDE SEQUENCE</scope>
    <source>
        <strain evidence="6">R07B-5</strain>
    </source>
</reference>
<comment type="caution">
    <text evidence="6">The sequence shown here is derived from an EMBL/GenBank/DDBJ whole genome shotgun (WGS) entry which is preliminary data.</text>
</comment>
<accession>A0AAD9L2U9</accession>
<dbReference type="EMBL" id="JAODUO010000369">
    <property type="protein sequence ID" value="KAK2182046.1"/>
    <property type="molecule type" value="Genomic_DNA"/>
</dbReference>
<feature type="domain" description="Transposase Helix-turn-helix" evidence="5">
    <location>
        <begin position="123"/>
        <end position="174"/>
    </location>
</feature>
<organism evidence="6 7">
    <name type="scientific">Ridgeia piscesae</name>
    <name type="common">Tubeworm</name>
    <dbReference type="NCBI Taxonomy" id="27915"/>
    <lineage>
        <taxon>Eukaryota</taxon>
        <taxon>Metazoa</taxon>
        <taxon>Spiralia</taxon>
        <taxon>Lophotrochozoa</taxon>
        <taxon>Annelida</taxon>
        <taxon>Polychaeta</taxon>
        <taxon>Sedentaria</taxon>
        <taxon>Canalipalpata</taxon>
        <taxon>Sabellida</taxon>
        <taxon>Siboglinidae</taxon>
        <taxon>Ridgeia</taxon>
    </lineage>
</organism>
<keyword evidence="3" id="KW-1133">Transmembrane helix</keyword>
<keyword evidence="2" id="KW-0479">Metal-binding</keyword>
<evidence type="ECO:0000256" key="3">
    <source>
        <dbReference type="SAM" id="Phobius"/>
    </source>
</evidence>
<keyword evidence="3" id="KW-0472">Membrane</keyword>
<keyword evidence="7" id="KW-1185">Reference proteome</keyword>
<dbReference type="Pfam" id="PF13359">
    <property type="entry name" value="DDE_Tnp_4"/>
    <property type="match status" value="1"/>
</dbReference>
<sequence>MQQKRHKRVEKREVNKQASAAAQSLILLQHVDDDASSANPEEDLSVGTQTDIDSILMEGISNELKYLSAENIDLKQQAAVSELTLNNLEGKDDKVKYLTGLSSFVVLSTLFSYILPFLPNKKSMTSFQMLLMTLMRLRLNMPEQFLAYEYSVSLTTVSRIFSNIIDVLYIRTKPFVFIERPSSLMARTQTGSSYKHHNTVKLLMGITPQGAISFISKGWGGRVTDKHITEHCGFLNYILPGDVVLADRGFDIQDIVGSQCAEVKIPAFTRGKDQLSPLEIEMTRKIANCRIHVERVIGCVRQKYTILGSTLPIDYLITKDETNMTMVDKMCHICCALTNCSEPIISFD</sequence>
<feature type="transmembrane region" description="Helical" evidence="3">
    <location>
        <begin position="97"/>
        <end position="118"/>
    </location>
</feature>
<evidence type="ECO:0000313" key="6">
    <source>
        <dbReference type="EMBL" id="KAK2182046.1"/>
    </source>
</evidence>
<evidence type="ECO:0000313" key="7">
    <source>
        <dbReference type="Proteomes" id="UP001209878"/>
    </source>
</evidence>
<protein>
    <recommendedName>
        <fullName evidence="8">DDE Tnp4 domain-containing protein</fullName>
    </recommendedName>
</protein>
<comment type="cofactor">
    <cofactor evidence="1">
        <name>a divalent metal cation</name>
        <dbReference type="ChEBI" id="CHEBI:60240"/>
    </cofactor>
</comment>
<gene>
    <name evidence="6" type="ORF">NP493_369g03056</name>
</gene>
<dbReference type="InterPro" id="IPR027805">
    <property type="entry name" value="Transposase_HTH_dom"/>
</dbReference>
<evidence type="ECO:0000259" key="4">
    <source>
        <dbReference type="Pfam" id="PF13359"/>
    </source>
</evidence>
<evidence type="ECO:0008006" key="8">
    <source>
        <dbReference type="Google" id="ProtNLM"/>
    </source>
</evidence>
<evidence type="ECO:0000256" key="2">
    <source>
        <dbReference type="ARBA" id="ARBA00022723"/>
    </source>
</evidence>
<dbReference type="Proteomes" id="UP001209878">
    <property type="component" value="Unassembled WGS sequence"/>
</dbReference>
<dbReference type="AlphaFoldDB" id="A0AAD9L2U9"/>
<dbReference type="InterPro" id="IPR027806">
    <property type="entry name" value="HARBI1_dom"/>
</dbReference>
<keyword evidence="3" id="KW-0812">Transmembrane</keyword>
<evidence type="ECO:0000259" key="5">
    <source>
        <dbReference type="Pfam" id="PF13613"/>
    </source>
</evidence>
<dbReference type="Pfam" id="PF13613">
    <property type="entry name" value="HTH_Tnp_4"/>
    <property type="match status" value="1"/>
</dbReference>
<proteinExistence type="predicted"/>
<dbReference type="PANTHER" id="PTHR23080">
    <property type="entry name" value="THAP DOMAIN PROTEIN"/>
    <property type="match status" value="1"/>
</dbReference>
<feature type="domain" description="DDE Tnp4" evidence="4">
    <location>
        <begin position="176"/>
        <end position="339"/>
    </location>
</feature>
<evidence type="ECO:0000256" key="1">
    <source>
        <dbReference type="ARBA" id="ARBA00001968"/>
    </source>
</evidence>
<dbReference type="GO" id="GO:0046872">
    <property type="term" value="F:metal ion binding"/>
    <property type="evidence" value="ECO:0007669"/>
    <property type="project" value="UniProtKB-KW"/>
</dbReference>
<name>A0AAD9L2U9_RIDPI</name>